<keyword evidence="7" id="KW-0472">Membrane</keyword>
<evidence type="ECO:0000259" key="10">
    <source>
        <dbReference type="Pfam" id="PF06148"/>
    </source>
</evidence>
<feature type="region of interest" description="Disordered" evidence="9">
    <location>
        <begin position="635"/>
        <end position="654"/>
    </location>
</feature>
<dbReference type="GeneID" id="5891977"/>
<dbReference type="RefSeq" id="XP_001746771.1">
    <property type="nucleotide sequence ID" value="XM_001746719.1"/>
</dbReference>
<dbReference type="PANTHER" id="PTHR12961">
    <property type="entry name" value="CONSERVED OLIGOMERIC GOLGI COMPLEX COMPONENT 2"/>
    <property type="match status" value="1"/>
</dbReference>
<dbReference type="OMA" id="CWAEGVY"/>
<evidence type="ECO:0000313" key="12">
    <source>
        <dbReference type="EMBL" id="EDQ88667.1"/>
    </source>
</evidence>
<evidence type="ECO:0000256" key="3">
    <source>
        <dbReference type="ARBA" id="ARBA00020977"/>
    </source>
</evidence>
<keyword evidence="13" id="KW-1185">Reference proteome</keyword>
<dbReference type="GO" id="GO:0006891">
    <property type="term" value="P:intra-Golgi vesicle-mediated transport"/>
    <property type="evidence" value="ECO:0000318"/>
    <property type="project" value="GO_Central"/>
</dbReference>
<sequence length="701" mass="79061">MVSLEVFADPAFDAKGFVANLRKQLPLTSLQQKLQELQQQVQAAVVELINQDYADFVSLSGNLVGLDDRLTILAEPLQSVREDITELLSTVQQEYQALSANLERREHLRNAEVELRRLLDISHSVDKIERLLQNHGSTDPADASTQGLDWQLIDRVATELNQLNYHVDRVQDTPFLKELRPRLQHLEIWMTAQLSSALNEAITTRAHERLTATLKLFGLVGWRERAVAAFDELVTVPILTDLFQAAQEQASTTDLRSAVDSLFSQILVVARDQFVAYRAAFVAASIEHDVLVDSLWPRFVDGITTHLSNLFSPGIPATFHAHYTSYMSFLGQFEQCLSTQNAVERFRKSTAYLTMERRWTLPVYFQLRFQEIAGALERALQELSKATSTEGGDASEALLGADEALLKGLEKCWQSDYFLPALTHRFWKLTLQCLAQLLARHRHAIRELGAQHYLSPVIPHVLAAMRQLPPRVCATLIAEDSPRPMLIPKYAAHLLFSIISFMRCKLLRKINLPFLSLSFATALLQRHMGEDLAGLPTEVLTTVATALLKEAEVALKPSADVPRLYRLTGRPAPTEASAYTSEAFLLYDRVVSYEYSDMDAAELRARFMTGLQEMFVKMIESVLADVQETEQSLQYRRRRTKRKTGAEGLSDSDKMRTQFVLDGERVQQQMRERGAGDTGLLTECVERIRSHIGAHAGEEEA</sequence>
<dbReference type="Proteomes" id="UP000001357">
    <property type="component" value="Unassembled WGS sequence"/>
</dbReference>
<dbReference type="PANTHER" id="PTHR12961:SF0">
    <property type="entry name" value="CONSERVED OLIGOMERIC GOLGI COMPLEX SUBUNIT 2"/>
    <property type="match status" value="1"/>
</dbReference>
<dbReference type="EMBL" id="CH991554">
    <property type="protein sequence ID" value="EDQ88667.1"/>
    <property type="molecule type" value="Genomic_DNA"/>
</dbReference>
<comment type="subcellular location">
    <subcellularLocation>
        <location evidence="1">Golgi apparatus membrane</location>
        <topology evidence="1">Peripheral membrane protein</topology>
    </subcellularLocation>
</comment>
<dbReference type="eggNOG" id="KOG2307">
    <property type="taxonomic scope" value="Eukaryota"/>
</dbReference>
<dbReference type="InterPro" id="IPR024603">
    <property type="entry name" value="COG_complex_COG2_C"/>
</dbReference>
<gene>
    <name evidence="12" type="ORF">MONBRDRAFT_37489</name>
</gene>
<name>A9V223_MONBE</name>
<evidence type="ECO:0000256" key="9">
    <source>
        <dbReference type="SAM" id="MobiDB-lite"/>
    </source>
</evidence>
<reference evidence="12 13" key="1">
    <citation type="journal article" date="2008" name="Nature">
        <title>The genome of the choanoflagellate Monosiga brevicollis and the origin of metazoans.</title>
        <authorList>
            <consortium name="JGI Sequencing"/>
            <person name="King N."/>
            <person name="Westbrook M.J."/>
            <person name="Young S.L."/>
            <person name="Kuo A."/>
            <person name="Abedin M."/>
            <person name="Chapman J."/>
            <person name="Fairclough S."/>
            <person name="Hellsten U."/>
            <person name="Isogai Y."/>
            <person name="Letunic I."/>
            <person name="Marr M."/>
            <person name="Pincus D."/>
            <person name="Putnam N."/>
            <person name="Rokas A."/>
            <person name="Wright K.J."/>
            <person name="Zuzow R."/>
            <person name="Dirks W."/>
            <person name="Good M."/>
            <person name="Goodstein D."/>
            <person name="Lemons D."/>
            <person name="Li W."/>
            <person name="Lyons J.B."/>
            <person name="Morris A."/>
            <person name="Nichols S."/>
            <person name="Richter D.J."/>
            <person name="Salamov A."/>
            <person name="Bork P."/>
            <person name="Lim W.A."/>
            <person name="Manning G."/>
            <person name="Miller W.T."/>
            <person name="McGinnis W."/>
            <person name="Shapiro H."/>
            <person name="Tjian R."/>
            <person name="Grigoriev I.V."/>
            <person name="Rokhsar D."/>
        </authorList>
    </citation>
    <scope>NUCLEOTIDE SEQUENCE [LARGE SCALE GENOMIC DNA]</scope>
    <source>
        <strain evidence="13">MX1 / ATCC 50154</strain>
    </source>
</reference>
<dbReference type="FunCoup" id="A9V223">
    <property type="interactions" value="1395"/>
</dbReference>
<protein>
    <recommendedName>
        <fullName evidence="3">Conserved oligomeric Golgi complex subunit 2</fullName>
    </recommendedName>
    <alternativeName>
        <fullName evidence="8">Component of oligomeric Golgi complex 2</fullName>
    </alternativeName>
</protein>
<evidence type="ECO:0000259" key="11">
    <source>
        <dbReference type="Pfam" id="PF12022"/>
    </source>
</evidence>
<dbReference type="InParanoid" id="A9V223"/>
<evidence type="ECO:0000313" key="13">
    <source>
        <dbReference type="Proteomes" id="UP000001357"/>
    </source>
</evidence>
<evidence type="ECO:0000256" key="5">
    <source>
        <dbReference type="ARBA" id="ARBA00022927"/>
    </source>
</evidence>
<proteinExistence type="inferred from homology"/>
<dbReference type="KEGG" id="mbr:MONBRDRAFT_37489"/>
<evidence type="ECO:0000256" key="8">
    <source>
        <dbReference type="ARBA" id="ARBA00031344"/>
    </source>
</evidence>
<accession>A9V223</accession>
<dbReference type="InterPro" id="IPR024602">
    <property type="entry name" value="COG_su2_N"/>
</dbReference>
<keyword evidence="5" id="KW-0653">Protein transport</keyword>
<organism evidence="12 13">
    <name type="scientific">Monosiga brevicollis</name>
    <name type="common">Choanoflagellate</name>
    <dbReference type="NCBI Taxonomy" id="81824"/>
    <lineage>
        <taxon>Eukaryota</taxon>
        <taxon>Choanoflagellata</taxon>
        <taxon>Craspedida</taxon>
        <taxon>Salpingoecidae</taxon>
        <taxon>Monosiga</taxon>
    </lineage>
</organism>
<feature type="domain" description="COG complex component COG2 C-terminal" evidence="11">
    <location>
        <begin position="357"/>
        <end position="662"/>
    </location>
</feature>
<evidence type="ECO:0000256" key="7">
    <source>
        <dbReference type="ARBA" id="ARBA00023136"/>
    </source>
</evidence>
<keyword evidence="4" id="KW-0813">Transport</keyword>
<dbReference type="GO" id="GO:0007030">
    <property type="term" value="P:Golgi organization"/>
    <property type="evidence" value="ECO:0000318"/>
    <property type="project" value="GO_Central"/>
</dbReference>
<dbReference type="AlphaFoldDB" id="A9V223"/>
<evidence type="ECO:0000256" key="1">
    <source>
        <dbReference type="ARBA" id="ARBA00004395"/>
    </source>
</evidence>
<dbReference type="Pfam" id="PF06148">
    <property type="entry name" value="COG2_N"/>
    <property type="match status" value="1"/>
</dbReference>
<evidence type="ECO:0000256" key="6">
    <source>
        <dbReference type="ARBA" id="ARBA00023034"/>
    </source>
</evidence>
<dbReference type="GO" id="GO:0015031">
    <property type="term" value="P:protein transport"/>
    <property type="evidence" value="ECO:0007669"/>
    <property type="project" value="UniProtKB-KW"/>
</dbReference>
<evidence type="ECO:0000256" key="4">
    <source>
        <dbReference type="ARBA" id="ARBA00022448"/>
    </source>
</evidence>
<dbReference type="InterPro" id="IPR009316">
    <property type="entry name" value="COG2"/>
</dbReference>
<comment type="similarity">
    <text evidence="2">Belongs to the COG2 family.</text>
</comment>
<dbReference type="Pfam" id="PF12022">
    <property type="entry name" value="COG2_C"/>
    <property type="match status" value="1"/>
</dbReference>
<evidence type="ECO:0000256" key="2">
    <source>
        <dbReference type="ARBA" id="ARBA00007603"/>
    </source>
</evidence>
<dbReference type="STRING" id="81824.A9V223"/>
<keyword evidence="6" id="KW-0333">Golgi apparatus</keyword>
<dbReference type="GO" id="GO:0000139">
    <property type="term" value="C:Golgi membrane"/>
    <property type="evidence" value="ECO:0007669"/>
    <property type="project" value="UniProtKB-SubCell"/>
</dbReference>
<dbReference type="GO" id="GO:0017119">
    <property type="term" value="C:Golgi transport complex"/>
    <property type="evidence" value="ECO:0000318"/>
    <property type="project" value="GO_Central"/>
</dbReference>
<feature type="domain" description="Conserved oligomeric Golgi complex subunit 2 N-terminal" evidence="10">
    <location>
        <begin position="6"/>
        <end position="71"/>
    </location>
</feature>